<protein>
    <submittedName>
        <fullName evidence="3">Uncharacterized protein</fullName>
    </submittedName>
</protein>
<evidence type="ECO:0000313" key="4">
    <source>
        <dbReference type="Proteomes" id="UP000295198"/>
    </source>
</evidence>
<dbReference type="Proteomes" id="UP000295198">
    <property type="component" value="Unassembled WGS sequence"/>
</dbReference>
<keyword evidence="4" id="KW-1185">Reference proteome</keyword>
<evidence type="ECO:0000313" key="3">
    <source>
        <dbReference type="EMBL" id="RYP88915.1"/>
    </source>
</evidence>
<keyword evidence="2" id="KW-0812">Transmembrane</keyword>
<feature type="region of interest" description="Disordered" evidence="1">
    <location>
        <begin position="42"/>
        <end position="61"/>
    </location>
</feature>
<feature type="region of interest" description="Disordered" evidence="1">
    <location>
        <begin position="1"/>
        <end position="21"/>
    </location>
</feature>
<dbReference type="EMBL" id="SDKM01000001">
    <property type="protein sequence ID" value="RYP88915.1"/>
    <property type="molecule type" value="Genomic_DNA"/>
</dbReference>
<evidence type="ECO:0000256" key="2">
    <source>
        <dbReference type="SAM" id="Phobius"/>
    </source>
</evidence>
<feature type="compositionally biased region" description="Polar residues" evidence="1">
    <location>
        <begin position="1"/>
        <end position="17"/>
    </location>
</feature>
<proteinExistence type="predicted"/>
<feature type="transmembrane region" description="Helical" evidence="2">
    <location>
        <begin position="112"/>
        <end position="132"/>
    </location>
</feature>
<sequence>MNETEIATSADSGTEVGSASGVAVATDPDAVDTLVVDHEAAEAATGDVGAGTGSETTAGPGTCPRCDAERLEGVPFCTNCSLRFLPAEAWIVRQAEAPSIESIPARRRRWPWVLLLLLVLVAGAAAAAYLLLGWPPDLDQVSR</sequence>
<keyword evidence="2" id="KW-1133">Transmembrane helix</keyword>
<reference evidence="3 4" key="1">
    <citation type="submission" date="2019-01" db="EMBL/GenBank/DDBJ databases">
        <title>Nocardioides guangzhouensis sp. nov., an actinobacterium isolated from soil.</title>
        <authorList>
            <person name="Fu Y."/>
            <person name="Cai Y."/>
            <person name="Lin Z."/>
            <person name="Chen P."/>
        </authorList>
    </citation>
    <scope>NUCLEOTIDE SEQUENCE [LARGE SCALE GENOMIC DNA]</scope>
    <source>
        <strain evidence="3 4">130</strain>
    </source>
</reference>
<dbReference type="AlphaFoldDB" id="A0A4Q4ZLU6"/>
<dbReference type="RefSeq" id="WP_134712901.1">
    <property type="nucleotide sequence ID" value="NZ_SDKM01000001.1"/>
</dbReference>
<evidence type="ECO:0000256" key="1">
    <source>
        <dbReference type="SAM" id="MobiDB-lite"/>
    </source>
</evidence>
<keyword evidence="2" id="KW-0472">Membrane</keyword>
<organism evidence="3 4">
    <name type="scientific">Nocardioides guangzhouensis</name>
    <dbReference type="NCBI Taxonomy" id="2497878"/>
    <lineage>
        <taxon>Bacteria</taxon>
        <taxon>Bacillati</taxon>
        <taxon>Actinomycetota</taxon>
        <taxon>Actinomycetes</taxon>
        <taxon>Propionibacteriales</taxon>
        <taxon>Nocardioidaceae</taxon>
        <taxon>Nocardioides</taxon>
    </lineage>
</organism>
<comment type="caution">
    <text evidence="3">The sequence shown here is derived from an EMBL/GenBank/DDBJ whole genome shotgun (WGS) entry which is preliminary data.</text>
</comment>
<accession>A0A4Q4ZLU6</accession>
<name>A0A4Q4ZLU6_9ACTN</name>
<gene>
    <name evidence="3" type="ORF">EKO23_00280</name>
</gene>